<dbReference type="SUPFAM" id="SSF144020">
    <property type="entry name" value="FdhE-like"/>
    <property type="match status" value="1"/>
</dbReference>
<dbReference type="PANTHER" id="PTHR37689">
    <property type="entry name" value="PROTEIN FDHE"/>
    <property type="match status" value="1"/>
</dbReference>
<dbReference type="Proteomes" id="UP000011724">
    <property type="component" value="Chromosome"/>
</dbReference>
<dbReference type="BioCyc" id="DPIE1322246:BN4_RS06015-MONOMER"/>
<accession>M1WPL6</accession>
<feature type="domain" description="FdhE central" evidence="1">
    <location>
        <begin position="175"/>
        <end position="220"/>
    </location>
</feature>
<dbReference type="Gene3D" id="3.90.1670.10">
    <property type="entry name" value="FdhE-like domain"/>
    <property type="match status" value="1"/>
</dbReference>
<dbReference type="InterPro" id="IPR024064">
    <property type="entry name" value="FdhE-like_sf"/>
</dbReference>
<reference evidence="3" key="2">
    <citation type="journal article" date="2013" name="Stand. Genomic Sci.">
        <title>Complete genome sequence of Desulfocapsa sulfexigens, a marine deltaproteobacterium specialized in disproportionating inorganic sulfur compounds.</title>
        <authorList>
            <person name="Finster K.W."/>
            <person name="Kjeldsen K.U."/>
            <person name="Kube M."/>
            <person name="Reinhardt R."/>
            <person name="Mussmann M."/>
            <person name="Amann R."/>
            <person name="Schreiber L."/>
        </authorList>
    </citation>
    <scope>NUCLEOTIDE SEQUENCE [LARGE SCALE GENOMIC DNA]</scope>
    <source>
        <strain evidence="3">DSM 10523 / SB164P1</strain>
    </source>
</reference>
<evidence type="ECO:0000259" key="1">
    <source>
        <dbReference type="Pfam" id="PF24859"/>
    </source>
</evidence>
<name>M1WPL6_PSEP2</name>
<dbReference type="eggNOG" id="COG3058">
    <property type="taxonomic scope" value="Bacteria"/>
</dbReference>
<dbReference type="GO" id="GO:0005829">
    <property type="term" value="C:cytosol"/>
    <property type="evidence" value="ECO:0007669"/>
    <property type="project" value="TreeGrafter"/>
</dbReference>
<dbReference type="GO" id="GO:0008199">
    <property type="term" value="F:ferric iron binding"/>
    <property type="evidence" value="ECO:0007669"/>
    <property type="project" value="TreeGrafter"/>
</dbReference>
<dbReference type="InterPro" id="IPR056797">
    <property type="entry name" value="FdhE_central"/>
</dbReference>
<organism evidence="2 3">
    <name type="scientific">Pseudodesulfovibrio piezophilus (strain DSM 21447 / JCM 15486 / C1TLV30)</name>
    <name type="common">Desulfovibrio piezophilus</name>
    <dbReference type="NCBI Taxonomy" id="1322246"/>
    <lineage>
        <taxon>Bacteria</taxon>
        <taxon>Pseudomonadati</taxon>
        <taxon>Thermodesulfobacteriota</taxon>
        <taxon>Desulfovibrionia</taxon>
        <taxon>Desulfovibrionales</taxon>
        <taxon>Desulfovibrionaceae</taxon>
    </lineage>
</organism>
<dbReference type="AlphaFoldDB" id="M1WPL6"/>
<protein>
    <submittedName>
        <fullName evidence="2">Putative Formate dehydrogenase accessory protein</fullName>
    </submittedName>
</protein>
<dbReference type="PATRIC" id="fig|879567.3.peg.1235"/>
<dbReference type="EMBL" id="FO203427">
    <property type="protein sequence ID" value="CCH48434.1"/>
    <property type="molecule type" value="Genomic_DNA"/>
</dbReference>
<keyword evidence="3" id="KW-1185">Reference proteome</keyword>
<dbReference type="Pfam" id="PF24859">
    <property type="entry name" value="FdhE_central"/>
    <property type="match status" value="1"/>
</dbReference>
<dbReference type="GO" id="GO:0051604">
    <property type="term" value="P:protein maturation"/>
    <property type="evidence" value="ECO:0007669"/>
    <property type="project" value="TreeGrafter"/>
</dbReference>
<dbReference type="InterPro" id="IPR006452">
    <property type="entry name" value="Formate_DH_accessory"/>
</dbReference>
<sequence>METTSPMKQIQSTLETVRTRDSAYSEMTNHFALLFEEKEKVRNELLATTLQTLDIGDTDMREGIHLLKKRTLSPWTDAFKYAANRLLPVLAEVLQQEKETDKKIQAHLMDTQNILKLTQARVNDSMKEFENTAEELSIPSSILSYYIESISSPVFCAVVSSLQKSLSTQTWEYGHCPVCDSSPTISQLSPNTSSSEYLVGGGGKKYLHCSLCGHDWHYKRNACAACGNEDSETREILSPDEMKRERIEVCHKCDRYMLTIDMRECASLPHLDTLQMGLIHLDIIAQERALTPIAQTLWNTIR</sequence>
<evidence type="ECO:0000313" key="2">
    <source>
        <dbReference type="EMBL" id="CCH48434.1"/>
    </source>
</evidence>
<dbReference type="STRING" id="1322246.BN4_11197"/>
<gene>
    <name evidence="2" type="ordered locus">BN4_11197</name>
</gene>
<proteinExistence type="predicted"/>
<dbReference type="KEGG" id="dpi:BN4_11197"/>
<dbReference type="HOGENOM" id="CLU_071015_1_0_7"/>
<dbReference type="PANTHER" id="PTHR37689:SF1">
    <property type="entry name" value="PROTEIN FDHE"/>
    <property type="match status" value="1"/>
</dbReference>
<dbReference type="OrthoDB" id="9811074at2"/>
<dbReference type="CDD" id="cd16341">
    <property type="entry name" value="FdhE"/>
    <property type="match status" value="1"/>
</dbReference>
<dbReference type="RefSeq" id="WP_015414482.1">
    <property type="nucleotide sequence ID" value="NC_020409.1"/>
</dbReference>
<evidence type="ECO:0000313" key="3">
    <source>
        <dbReference type="Proteomes" id="UP000011724"/>
    </source>
</evidence>
<reference evidence="2 3" key="1">
    <citation type="journal article" date="2013" name="PLoS ONE">
        <title>The first genomic and proteomic characterization of a deep-sea sulfate reducer: insights into the piezophilic lifestyle of Desulfovibrio piezophilus.</title>
        <authorList>
            <person name="Pradel N."/>
            <person name="Ji B."/>
            <person name="Gimenez G."/>
            <person name="Talla E."/>
            <person name="Lenoble P."/>
            <person name="Garel M."/>
            <person name="Tamburini C."/>
            <person name="Fourquet P."/>
            <person name="Lebrun R."/>
            <person name="Bertin P."/>
            <person name="Denis Y."/>
            <person name="Pophillat M."/>
            <person name="Barbe V."/>
            <person name="Ollivier B."/>
            <person name="Dolla A."/>
        </authorList>
    </citation>
    <scope>NUCLEOTIDE SEQUENCE [LARGE SCALE GENOMIC DNA]</scope>
    <source>
        <strain evidence="3">DSM 10523 / SB164P1</strain>
    </source>
</reference>